<feature type="signal peptide" evidence="2">
    <location>
        <begin position="1"/>
        <end position="31"/>
    </location>
</feature>
<dbReference type="EMBL" id="PDJK01000002">
    <property type="protein sequence ID" value="PFG51002.1"/>
    <property type="molecule type" value="Genomic_DNA"/>
</dbReference>
<evidence type="ECO:0000313" key="4">
    <source>
        <dbReference type="Proteomes" id="UP000243542"/>
    </source>
</evidence>
<name>A0A2A9FKB9_9PSEU</name>
<dbReference type="InterPro" id="IPR000675">
    <property type="entry name" value="Cutinase/axe"/>
</dbReference>
<feature type="chain" id="PRO_5012337567" description="Cutinase" evidence="2">
    <location>
        <begin position="32"/>
        <end position="248"/>
    </location>
</feature>
<comment type="caution">
    <text evidence="3">The sequence shown here is derived from an EMBL/GenBank/DDBJ whole genome shotgun (WGS) entry which is preliminary data.</text>
</comment>
<dbReference type="SUPFAM" id="SSF53474">
    <property type="entry name" value="alpha/beta-Hydrolases"/>
    <property type="match status" value="1"/>
</dbReference>
<dbReference type="InterPro" id="IPR029058">
    <property type="entry name" value="AB_hydrolase_fold"/>
</dbReference>
<dbReference type="Proteomes" id="UP000243542">
    <property type="component" value="Unassembled WGS sequence"/>
</dbReference>
<evidence type="ECO:0000256" key="2">
    <source>
        <dbReference type="SAM" id="SignalP"/>
    </source>
</evidence>
<dbReference type="GO" id="GO:0016787">
    <property type="term" value="F:hydrolase activity"/>
    <property type="evidence" value="ECO:0007669"/>
    <property type="project" value="UniProtKB-KW"/>
</dbReference>
<dbReference type="SMART" id="SM01110">
    <property type="entry name" value="Cutinase"/>
    <property type="match status" value="1"/>
</dbReference>
<proteinExistence type="predicted"/>
<keyword evidence="2" id="KW-0732">Signal</keyword>
<accession>A0A2A9FKB9</accession>
<protein>
    <recommendedName>
        <fullName evidence="5">Cutinase</fullName>
    </recommendedName>
</protein>
<keyword evidence="4" id="KW-1185">Reference proteome</keyword>
<sequence>MREVDLKRRWRPLAAVLVLCSLFTAGGTAVAAPARTANACGPVMFVLPGYQDGGAFNLLKPELAPNGANPVRIPFPNAQQDINLYADVDAGVANLRTALYNLYVKSNCDLNTKVYIVGFSLGALVAGTVLETEPPGRNIQGVLFSDGRRQSGESNWPGDPGGLIGKLPVPGPGGAGLRPLDGFKYPTLTLCNGPRSAGGADGICFLGNIADLNGYFTSHPFYTFDVGAELRAHGEGPYPNNLRNRVIP</sequence>
<dbReference type="RefSeq" id="WP_245915329.1">
    <property type="nucleotide sequence ID" value="NZ_JBIAKZ010000054.1"/>
</dbReference>
<evidence type="ECO:0008006" key="5">
    <source>
        <dbReference type="Google" id="ProtNLM"/>
    </source>
</evidence>
<gene>
    <name evidence="3" type="ORF">ATK36_6268</name>
</gene>
<keyword evidence="1" id="KW-0378">Hydrolase</keyword>
<evidence type="ECO:0000313" key="3">
    <source>
        <dbReference type="EMBL" id="PFG51002.1"/>
    </source>
</evidence>
<dbReference type="AlphaFoldDB" id="A0A2A9FKB9"/>
<reference evidence="3 4" key="1">
    <citation type="submission" date="2017-10" db="EMBL/GenBank/DDBJ databases">
        <title>Sequencing the genomes of 1000 actinobacteria strains.</title>
        <authorList>
            <person name="Klenk H.-P."/>
        </authorList>
    </citation>
    <scope>NUCLEOTIDE SEQUENCE [LARGE SCALE GENOMIC DNA]</scope>
    <source>
        <strain evidence="3 4">DSM 46092</strain>
    </source>
</reference>
<dbReference type="Gene3D" id="3.40.50.1820">
    <property type="entry name" value="alpha/beta hydrolase"/>
    <property type="match status" value="1"/>
</dbReference>
<evidence type="ECO:0000256" key="1">
    <source>
        <dbReference type="ARBA" id="ARBA00022801"/>
    </source>
</evidence>
<organism evidence="3 4">
    <name type="scientific">Amycolatopsis sulphurea</name>
    <dbReference type="NCBI Taxonomy" id="76022"/>
    <lineage>
        <taxon>Bacteria</taxon>
        <taxon>Bacillati</taxon>
        <taxon>Actinomycetota</taxon>
        <taxon>Actinomycetes</taxon>
        <taxon>Pseudonocardiales</taxon>
        <taxon>Pseudonocardiaceae</taxon>
        <taxon>Amycolatopsis</taxon>
    </lineage>
</organism>